<accession>A0A495IE50</accession>
<gene>
    <name evidence="4" type="ORF">C8E83_1165</name>
</gene>
<comment type="caution">
    <text evidence="4">The sequence shown here is derived from an EMBL/GenBank/DDBJ whole genome shotgun (WGS) entry which is preliminary data.</text>
</comment>
<dbReference type="AlphaFoldDB" id="A0A495IE50"/>
<evidence type="ECO:0000313" key="5">
    <source>
        <dbReference type="Proteomes" id="UP000280008"/>
    </source>
</evidence>
<dbReference type="PANTHER" id="PTHR46797">
    <property type="entry name" value="HTH-TYPE TRANSCRIPTIONAL REGULATOR"/>
    <property type="match status" value="1"/>
</dbReference>
<name>A0A495IE50_9MICO</name>
<dbReference type="GO" id="GO:0003677">
    <property type="term" value="F:DNA binding"/>
    <property type="evidence" value="ECO:0007669"/>
    <property type="project" value="UniProtKB-KW"/>
</dbReference>
<keyword evidence="5" id="KW-1185">Reference proteome</keyword>
<evidence type="ECO:0000256" key="2">
    <source>
        <dbReference type="SAM" id="MobiDB-lite"/>
    </source>
</evidence>
<dbReference type="PANTHER" id="PTHR46797:SF1">
    <property type="entry name" value="METHYLPHOSPHONATE SYNTHASE"/>
    <property type="match status" value="1"/>
</dbReference>
<organism evidence="4 5">
    <name type="scientific">Frondihabitans australicus</name>
    <dbReference type="NCBI Taxonomy" id="386892"/>
    <lineage>
        <taxon>Bacteria</taxon>
        <taxon>Bacillati</taxon>
        <taxon>Actinomycetota</taxon>
        <taxon>Actinomycetes</taxon>
        <taxon>Micrococcales</taxon>
        <taxon>Microbacteriaceae</taxon>
        <taxon>Frondihabitans</taxon>
    </lineage>
</organism>
<dbReference type="SUPFAM" id="SSF47413">
    <property type="entry name" value="lambda repressor-like DNA-binding domains"/>
    <property type="match status" value="1"/>
</dbReference>
<evidence type="ECO:0000313" key="4">
    <source>
        <dbReference type="EMBL" id="RKR74059.1"/>
    </source>
</evidence>
<sequence>MADHARTAPVTDRDAGSRELEPLLREVVGRRLRALRLARGERLVETAARAGISPQYLSEIERGLKEPSSEMIAAITGALATTLVDLTTDVARDLRGGLRAQEQRHPRTTETPTRSDEPAVLAAPPSAPPFALYAVAA</sequence>
<feature type="region of interest" description="Disordered" evidence="2">
    <location>
        <begin position="96"/>
        <end position="124"/>
    </location>
</feature>
<dbReference type="Gene3D" id="1.10.260.40">
    <property type="entry name" value="lambda repressor-like DNA-binding domains"/>
    <property type="match status" value="1"/>
</dbReference>
<dbReference type="PROSITE" id="PS50943">
    <property type="entry name" value="HTH_CROC1"/>
    <property type="match status" value="1"/>
</dbReference>
<evidence type="ECO:0000256" key="1">
    <source>
        <dbReference type="ARBA" id="ARBA00023125"/>
    </source>
</evidence>
<feature type="domain" description="HTH cro/C1-type" evidence="3">
    <location>
        <begin position="32"/>
        <end position="86"/>
    </location>
</feature>
<reference evidence="4 5" key="1">
    <citation type="submission" date="2018-10" db="EMBL/GenBank/DDBJ databases">
        <title>Sequencing the genomes of 1000 actinobacteria strains.</title>
        <authorList>
            <person name="Klenk H.-P."/>
        </authorList>
    </citation>
    <scope>NUCLEOTIDE SEQUENCE [LARGE SCALE GENOMIC DNA]</scope>
    <source>
        <strain evidence="4 5">DSM 17894</strain>
    </source>
</reference>
<dbReference type="Proteomes" id="UP000280008">
    <property type="component" value="Unassembled WGS sequence"/>
</dbReference>
<dbReference type="SMART" id="SM00530">
    <property type="entry name" value="HTH_XRE"/>
    <property type="match status" value="1"/>
</dbReference>
<dbReference type="GO" id="GO:0003700">
    <property type="term" value="F:DNA-binding transcription factor activity"/>
    <property type="evidence" value="ECO:0007669"/>
    <property type="project" value="TreeGrafter"/>
</dbReference>
<dbReference type="RefSeq" id="WP_211331669.1">
    <property type="nucleotide sequence ID" value="NZ_RBKS01000001.1"/>
</dbReference>
<dbReference type="CDD" id="cd00093">
    <property type="entry name" value="HTH_XRE"/>
    <property type="match status" value="1"/>
</dbReference>
<dbReference type="InterPro" id="IPR010982">
    <property type="entry name" value="Lambda_DNA-bd_dom_sf"/>
</dbReference>
<dbReference type="Pfam" id="PF13560">
    <property type="entry name" value="HTH_31"/>
    <property type="match status" value="1"/>
</dbReference>
<dbReference type="GO" id="GO:0005829">
    <property type="term" value="C:cytosol"/>
    <property type="evidence" value="ECO:0007669"/>
    <property type="project" value="TreeGrafter"/>
</dbReference>
<evidence type="ECO:0000259" key="3">
    <source>
        <dbReference type="PROSITE" id="PS50943"/>
    </source>
</evidence>
<dbReference type="InterPro" id="IPR050807">
    <property type="entry name" value="TransReg_Diox_bact_type"/>
</dbReference>
<keyword evidence="1" id="KW-0238">DNA-binding</keyword>
<feature type="compositionally biased region" description="Basic and acidic residues" evidence="2">
    <location>
        <begin position="96"/>
        <end position="117"/>
    </location>
</feature>
<dbReference type="InterPro" id="IPR001387">
    <property type="entry name" value="Cro/C1-type_HTH"/>
</dbReference>
<protein>
    <submittedName>
        <fullName evidence="4">Transcriptional regulator with XRE-family HTH domain</fullName>
    </submittedName>
</protein>
<dbReference type="EMBL" id="RBKS01000001">
    <property type="protein sequence ID" value="RKR74059.1"/>
    <property type="molecule type" value="Genomic_DNA"/>
</dbReference>
<proteinExistence type="predicted"/>